<dbReference type="InterPro" id="IPR027417">
    <property type="entry name" value="P-loop_NTPase"/>
</dbReference>
<dbReference type="InterPro" id="IPR003593">
    <property type="entry name" value="AAA+_ATPase"/>
</dbReference>
<dbReference type="RefSeq" id="WP_192729568.1">
    <property type="nucleotide sequence ID" value="NZ_BAAAVL010000009.1"/>
</dbReference>
<name>A0ABR9ISD1_RHIVS</name>
<proteinExistence type="inferred from homology"/>
<sequence length="581" mass="63008">MSTSPAPKDEALVRLADVTKRFGDGPAALDAVSGEVKGGAITGLVGPDGAGKTTLIRLMTGLMMPDSGTVDVLGFNTQKNPAAIQASIGYMPQRFGLYEDLSVQENLDLYADLRDLPKAERSSAFEELLTFTDLKRFTTRLAGKLSGGMKQKLGLACALLKKPRLLLLDEPGVGVDPISRRDLWKMVENLTQEGIGVLWSTAYLDEAEACDHVLLLNQGKLLFSGKPHDLTGRVEDRVFKVSGITGRRRQVLAELLQTKGVIDGVIQGDAIRLVTGKDETPDIGGAAGEAKLAPTPARFEDAFIDMLGGGPGGRSKLAEAQAPPSEMGDRPVIEAHGLTKRFGDFTAADKITFDISRGEIFGLLGPNGAGKSTTFKMLCGLLKPTEGEGRVAGFDLRKDAAVARNQLGYMAQKFSLYGDLTVMQNLEFFAGVYGLRGARQRERIELMTDIFDFGRHARHSAKDLPLGLKQRLALACAVMHEPRALFLDEPTSGVDPITRREFWTHINALVEKGVTVLVTTHFMDEAEYCDRISLIYRGRSIALGSPDELKARVATKEQPDPTMEDAFIALVQESETEEEAA</sequence>
<gene>
    <name evidence="5" type="ORF">H4W29_002943</name>
</gene>
<dbReference type="SMART" id="SM00382">
    <property type="entry name" value="AAA"/>
    <property type="match status" value="2"/>
</dbReference>
<dbReference type="InterPro" id="IPR003439">
    <property type="entry name" value="ABC_transporter-like_ATP-bd"/>
</dbReference>
<keyword evidence="6" id="KW-1185">Reference proteome</keyword>
<dbReference type="PROSITE" id="PS50893">
    <property type="entry name" value="ABC_TRANSPORTER_2"/>
    <property type="match status" value="2"/>
</dbReference>
<accession>A0ABR9ISD1</accession>
<feature type="domain" description="ABC transporter" evidence="4">
    <location>
        <begin position="333"/>
        <end position="562"/>
    </location>
</feature>
<feature type="domain" description="ABC transporter" evidence="4">
    <location>
        <begin position="13"/>
        <end position="243"/>
    </location>
</feature>
<evidence type="ECO:0000256" key="2">
    <source>
        <dbReference type="ARBA" id="ARBA00022741"/>
    </source>
</evidence>
<dbReference type="PROSITE" id="PS00211">
    <property type="entry name" value="ABC_TRANSPORTER_1"/>
    <property type="match status" value="1"/>
</dbReference>
<evidence type="ECO:0000313" key="6">
    <source>
        <dbReference type="Proteomes" id="UP000620262"/>
    </source>
</evidence>
<dbReference type="InterPro" id="IPR017871">
    <property type="entry name" value="ABC_transporter-like_CS"/>
</dbReference>
<protein>
    <submittedName>
        <fullName evidence="5">ABC-2 type transport system ATP-binding protein</fullName>
    </submittedName>
</protein>
<keyword evidence="2" id="KW-0547">Nucleotide-binding</keyword>
<keyword evidence="3 5" id="KW-0067">ATP-binding</keyword>
<dbReference type="PANTHER" id="PTHR43038:SF3">
    <property type="entry name" value="ABC TRANSPORTER G FAMILY MEMBER 20 ISOFORM X1"/>
    <property type="match status" value="1"/>
</dbReference>
<dbReference type="Proteomes" id="UP000620262">
    <property type="component" value="Unassembled WGS sequence"/>
</dbReference>
<comment type="caution">
    <text evidence="5">The sequence shown here is derived from an EMBL/GenBank/DDBJ whole genome shotgun (WGS) entry which is preliminary data.</text>
</comment>
<evidence type="ECO:0000256" key="1">
    <source>
        <dbReference type="ARBA" id="ARBA00005417"/>
    </source>
</evidence>
<evidence type="ECO:0000313" key="5">
    <source>
        <dbReference type="EMBL" id="MBE1505762.1"/>
    </source>
</evidence>
<organism evidence="5 6">
    <name type="scientific">Rhizobium viscosum</name>
    <name type="common">Arthrobacter viscosus</name>
    <dbReference type="NCBI Taxonomy" id="1673"/>
    <lineage>
        <taxon>Bacteria</taxon>
        <taxon>Pseudomonadati</taxon>
        <taxon>Pseudomonadota</taxon>
        <taxon>Alphaproteobacteria</taxon>
        <taxon>Hyphomicrobiales</taxon>
        <taxon>Rhizobiaceae</taxon>
        <taxon>Rhizobium/Agrobacterium group</taxon>
        <taxon>Rhizobium</taxon>
    </lineage>
</organism>
<dbReference type="Pfam" id="PF00005">
    <property type="entry name" value="ABC_tran"/>
    <property type="match status" value="2"/>
</dbReference>
<dbReference type="Gene3D" id="3.40.50.300">
    <property type="entry name" value="P-loop containing nucleotide triphosphate hydrolases"/>
    <property type="match status" value="2"/>
</dbReference>
<dbReference type="SUPFAM" id="SSF52540">
    <property type="entry name" value="P-loop containing nucleoside triphosphate hydrolases"/>
    <property type="match status" value="2"/>
</dbReference>
<evidence type="ECO:0000256" key="3">
    <source>
        <dbReference type="ARBA" id="ARBA00022840"/>
    </source>
</evidence>
<reference evidence="5 6" key="1">
    <citation type="submission" date="2020-10" db="EMBL/GenBank/DDBJ databases">
        <title>Sequencing the genomes of 1000 actinobacteria strains.</title>
        <authorList>
            <person name="Klenk H.-P."/>
        </authorList>
    </citation>
    <scope>NUCLEOTIDE SEQUENCE [LARGE SCALE GENOMIC DNA]</scope>
    <source>
        <strain evidence="5 6">DSM 7307</strain>
    </source>
</reference>
<dbReference type="CDD" id="cd03230">
    <property type="entry name" value="ABC_DR_subfamily_A"/>
    <property type="match status" value="1"/>
</dbReference>
<evidence type="ECO:0000259" key="4">
    <source>
        <dbReference type="PROSITE" id="PS50893"/>
    </source>
</evidence>
<dbReference type="PANTHER" id="PTHR43038">
    <property type="entry name" value="ATP-BINDING CASSETTE, SUB-FAMILY H, MEMBER 1"/>
    <property type="match status" value="1"/>
</dbReference>
<comment type="similarity">
    <text evidence="1">Belongs to the ABC transporter superfamily.</text>
</comment>
<dbReference type="EMBL" id="JADBEC010000001">
    <property type="protein sequence ID" value="MBE1505762.1"/>
    <property type="molecule type" value="Genomic_DNA"/>
</dbReference>
<dbReference type="GO" id="GO:0005524">
    <property type="term" value="F:ATP binding"/>
    <property type="evidence" value="ECO:0007669"/>
    <property type="project" value="UniProtKB-KW"/>
</dbReference>